<evidence type="ECO:0000313" key="1">
    <source>
        <dbReference type="EMBL" id="KAJ8872859.1"/>
    </source>
</evidence>
<evidence type="ECO:0000313" key="2">
    <source>
        <dbReference type="Proteomes" id="UP001159363"/>
    </source>
</evidence>
<dbReference type="EMBL" id="JARBHB010000011">
    <property type="protein sequence ID" value="KAJ8872859.1"/>
    <property type="molecule type" value="Genomic_DNA"/>
</dbReference>
<proteinExistence type="predicted"/>
<name>A0ABQ9GLH6_9NEOP</name>
<comment type="caution">
    <text evidence="1">The sequence shown here is derived from an EMBL/GenBank/DDBJ whole genome shotgun (WGS) entry which is preliminary data.</text>
</comment>
<gene>
    <name evidence="1" type="ORF">PR048_026475</name>
</gene>
<protein>
    <submittedName>
        <fullName evidence="1">Uncharacterized protein</fullName>
    </submittedName>
</protein>
<keyword evidence="2" id="KW-1185">Reference proteome</keyword>
<sequence>MDLAIMYNILAEIALLSESLQNRNMTVAYDDKLIRRCIIFIDNIKEKPGTKCLYARVAIKEGNFCGVTLIENIKISAINPQQLLTIMCQSLRLGLYKQNSKQEEYETLLKQLKVLGTFKLTASKIKNVYRDYLEDSSRVSKELNLLFNRIKLIPCCSAKCERGFSQMNLIIFCILETG</sequence>
<reference evidence="1 2" key="1">
    <citation type="submission" date="2023-02" db="EMBL/GenBank/DDBJ databases">
        <title>LHISI_Scaffold_Assembly.</title>
        <authorList>
            <person name="Stuart O.P."/>
            <person name="Cleave R."/>
            <person name="Magrath M.J.L."/>
            <person name="Mikheyev A.S."/>
        </authorList>
    </citation>
    <scope>NUCLEOTIDE SEQUENCE [LARGE SCALE GENOMIC DNA]</scope>
    <source>
        <strain evidence="1">Daus_M_001</strain>
        <tissue evidence="1">Leg muscle</tissue>
    </source>
</reference>
<dbReference type="Proteomes" id="UP001159363">
    <property type="component" value="Chromosome 10"/>
</dbReference>
<accession>A0ABQ9GLH6</accession>
<organism evidence="1 2">
    <name type="scientific">Dryococelus australis</name>
    <dbReference type="NCBI Taxonomy" id="614101"/>
    <lineage>
        <taxon>Eukaryota</taxon>
        <taxon>Metazoa</taxon>
        <taxon>Ecdysozoa</taxon>
        <taxon>Arthropoda</taxon>
        <taxon>Hexapoda</taxon>
        <taxon>Insecta</taxon>
        <taxon>Pterygota</taxon>
        <taxon>Neoptera</taxon>
        <taxon>Polyneoptera</taxon>
        <taxon>Phasmatodea</taxon>
        <taxon>Verophasmatodea</taxon>
        <taxon>Anareolatae</taxon>
        <taxon>Phasmatidae</taxon>
        <taxon>Eurycanthinae</taxon>
        <taxon>Dryococelus</taxon>
    </lineage>
</organism>